<name>A0A7K1XT07_9SPHI</name>
<protein>
    <submittedName>
        <fullName evidence="1">Uncharacterized protein</fullName>
    </submittedName>
</protein>
<proteinExistence type="predicted"/>
<keyword evidence="2" id="KW-1185">Reference proteome</keyword>
<reference evidence="1 2" key="1">
    <citation type="submission" date="2019-11" db="EMBL/GenBank/DDBJ databases">
        <title>Pedobacter sp. HMF7056 Genome sequencing and assembly.</title>
        <authorList>
            <person name="Kang H."/>
            <person name="Kim H."/>
            <person name="Joh K."/>
        </authorList>
    </citation>
    <scope>NUCLEOTIDE SEQUENCE [LARGE SCALE GENOMIC DNA]</scope>
    <source>
        <strain evidence="1 2">HMF7056</strain>
    </source>
</reference>
<dbReference type="Proteomes" id="UP000451233">
    <property type="component" value="Unassembled WGS sequence"/>
</dbReference>
<sequence>MAKSFSTMLALREGIAALETEQQQQAQTMKHQSREMQLAHAGLSLLKQPSVPLKPREEPDVVSAIARVAVPVLLNVFVFRGSGFLTKAVVTLIAQQAAKHLTTEKMEAAIGSVKTYLVARKPRKGELRFADYGIPPDSEAY</sequence>
<evidence type="ECO:0000313" key="2">
    <source>
        <dbReference type="Proteomes" id="UP000451233"/>
    </source>
</evidence>
<accession>A0A7K1XT07</accession>
<gene>
    <name evidence="1" type="ORF">GS398_02135</name>
</gene>
<dbReference type="AlphaFoldDB" id="A0A7K1XT07"/>
<organism evidence="1 2">
    <name type="scientific">Hufsiella ginkgonis</name>
    <dbReference type="NCBI Taxonomy" id="2695274"/>
    <lineage>
        <taxon>Bacteria</taxon>
        <taxon>Pseudomonadati</taxon>
        <taxon>Bacteroidota</taxon>
        <taxon>Sphingobacteriia</taxon>
        <taxon>Sphingobacteriales</taxon>
        <taxon>Sphingobacteriaceae</taxon>
        <taxon>Hufsiella</taxon>
    </lineage>
</organism>
<dbReference type="EMBL" id="WVHS01000001">
    <property type="protein sequence ID" value="MXV14084.1"/>
    <property type="molecule type" value="Genomic_DNA"/>
</dbReference>
<evidence type="ECO:0000313" key="1">
    <source>
        <dbReference type="EMBL" id="MXV14084.1"/>
    </source>
</evidence>
<dbReference type="RefSeq" id="WP_160905087.1">
    <property type="nucleotide sequence ID" value="NZ_WVHS01000001.1"/>
</dbReference>
<comment type="caution">
    <text evidence="1">The sequence shown here is derived from an EMBL/GenBank/DDBJ whole genome shotgun (WGS) entry which is preliminary data.</text>
</comment>